<dbReference type="NCBIfam" id="NF009828">
    <property type="entry name" value="PRK13303.1-3"/>
    <property type="match status" value="1"/>
</dbReference>
<dbReference type="NCBIfam" id="NF009829">
    <property type="entry name" value="PRK13303.1-4"/>
    <property type="match status" value="1"/>
</dbReference>
<gene>
    <name evidence="6" type="primary">nadX</name>
    <name evidence="9" type="ORF">SAMN05428946_1956</name>
</gene>
<dbReference type="InterPro" id="IPR020626">
    <property type="entry name" value="Asp_DH_prok"/>
</dbReference>
<feature type="binding site" evidence="6">
    <location>
        <position position="181"/>
    </location>
    <ligand>
        <name>NAD(+)</name>
        <dbReference type="ChEBI" id="CHEBI:57540"/>
    </ligand>
</feature>
<accession>A0A1U7PKW8</accession>
<evidence type="ECO:0000256" key="1">
    <source>
        <dbReference type="ARBA" id="ARBA00008331"/>
    </source>
</evidence>
<keyword evidence="4 6" id="KW-0560">Oxidoreductase</keyword>
<dbReference type="InterPro" id="IPR036291">
    <property type="entry name" value="NAD(P)-bd_dom_sf"/>
</dbReference>
<comment type="similarity">
    <text evidence="1 6">Belongs to the L-aspartate dehydrogenase family.</text>
</comment>
<evidence type="ECO:0000256" key="2">
    <source>
        <dbReference type="ARBA" id="ARBA00022642"/>
    </source>
</evidence>
<evidence type="ECO:0000313" key="10">
    <source>
        <dbReference type="Proteomes" id="UP000187550"/>
    </source>
</evidence>
<dbReference type="OrthoDB" id="1906017at2"/>
<organism evidence="9 10">
    <name type="scientific">Edaphobacillus lindanitolerans</name>
    <dbReference type="NCBI Taxonomy" id="550447"/>
    <lineage>
        <taxon>Bacteria</taxon>
        <taxon>Bacillati</taxon>
        <taxon>Bacillota</taxon>
        <taxon>Bacilli</taxon>
        <taxon>Bacillales</taxon>
        <taxon>Bacillaceae</taxon>
        <taxon>Edaphobacillus</taxon>
    </lineage>
</organism>
<comment type="pathway">
    <text evidence="6">Cofactor biosynthesis; NAD(+) biosynthesis; iminoaspartate from L-aspartate (dehydrogenase route): step 1/1.</text>
</comment>
<evidence type="ECO:0000259" key="8">
    <source>
        <dbReference type="Pfam" id="PF03447"/>
    </source>
</evidence>
<feature type="binding site" evidence="6">
    <location>
        <position position="123"/>
    </location>
    <ligand>
        <name>NAD(+)</name>
        <dbReference type="ChEBI" id="CHEBI:57540"/>
    </ligand>
</feature>
<dbReference type="Gene3D" id="3.40.50.720">
    <property type="entry name" value="NAD(P)-binding Rossmann-like Domain"/>
    <property type="match status" value="1"/>
</dbReference>
<dbReference type="PANTHER" id="PTHR31873:SF6">
    <property type="entry name" value="ASPARTATE DEHYDROGENASE DOMAIN-CONTAINING PROTEIN"/>
    <property type="match status" value="1"/>
</dbReference>
<reference evidence="10" key="1">
    <citation type="submission" date="2017-01" db="EMBL/GenBank/DDBJ databases">
        <authorList>
            <person name="Varghese N."/>
            <person name="Submissions S."/>
        </authorList>
    </citation>
    <scope>NUCLEOTIDE SEQUENCE [LARGE SCALE GENOMIC DNA]</scope>
    <source>
        <strain evidence="10">MNA4</strain>
    </source>
</reference>
<proteinExistence type="inferred from homology"/>
<dbReference type="AlphaFoldDB" id="A0A1U7PKW8"/>
<dbReference type="GO" id="GO:0016639">
    <property type="term" value="F:oxidoreductase activity, acting on the CH-NH2 group of donors, NAD or NADP as acceptor"/>
    <property type="evidence" value="ECO:0007669"/>
    <property type="project" value="UniProtKB-UniRule"/>
</dbReference>
<evidence type="ECO:0000256" key="5">
    <source>
        <dbReference type="ARBA" id="ARBA00023027"/>
    </source>
</evidence>
<sequence>MKIGVMGTGNIASYLLKCINDEKLVEGEVISLFGRNREAGERLAEQHDARFHMDFQTFIESPVDVVIEAAAIEVVTAHAIGVLEEKKDFVASSIGAFRDPVFLKAVRRTAEKNGRSVFLPSGAIGGLDLLQSAHAAGGLEQVTIETRKSPKSLGLEPMDRKELLFDGPAGEAIGKFPKNVNVALLLSLAGLGTEKTRVRVVADPHAERNTHLIQAGGSFGNMTLKIENTPMPGNPKTSYLVALSILSVLQNKGNPVIIG</sequence>
<dbReference type="RefSeq" id="WP_076758558.1">
    <property type="nucleotide sequence ID" value="NZ_FTPL01000003.1"/>
</dbReference>
<dbReference type="GO" id="GO:0051287">
    <property type="term" value="F:NAD binding"/>
    <property type="evidence" value="ECO:0007669"/>
    <property type="project" value="UniProtKB-UniRule"/>
</dbReference>
<keyword evidence="5 6" id="KW-0520">NAD</keyword>
<comment type="miscellaneous">
    <text evidence="6">The iminoaspartate product is unstable in aqueous solution and can decompose to oxaloacetate and ammonia.</text>
</comment>
<dbReference type="InterPro" id="IPR002811">
    <property type="entry name" value="Asp_DH"/>
</dbReference>
<dbReference type="SUPFAM" id="SSF51735">
    <property type="entry name" value="NAD(P)-binding Rossmann-fold domains"/>
    <property type="match status" value="1"/>
</dbReference>
<dbReference type="PANTHER" id="PTHR31873">
    <property type="entry name" value="L-ASPARTATE DEHYDROGENASE-RELATED"/>
    <property type="match status" value="1"/>
</dbReference>
<dbReference type="NCBIfam" id="TIGR03855">
    <property type="entry name" value="NAD_NadX"/>
    <property type="match status" value="1"/>
</dbReference>
<dbReference type="HAMAP" id="MF_01265">
    <property type="entry name" value="NadX"/>
    <property type="match status" value="1"/>
</dbReference>
<dbReference type="InterPro" id="IPR005106">
    <property type="entry name" value="Asp/hSer_DH_NAD-bd"/>
</dbReference>
<evidence type="ECO:0000256" key="6">
    <source>
        <dbReference type="HAMAP-Rule" id="MF_01265"/>
    </source>
</evidence>
<feature type="domain" description="Aspartate/homoserine dehydrogenase NAD-binding" evidence="8">
    <location>
        <begin position="7"/>
        <end position="120"/>
    </location>
</feature>
<dbReference type="GO" id="GO:0033735">
    <property type="term" value="F:aspartate dehydrogenase [NAD(P)+] activity"/>
    <property type="evidence" value="ECO:0007669"/>
    <property type="project" value="UniProtKB-EC"/>
</dbReference>
<evidence type="ECO:0000313" key="9">
    <source>
        <dbReference type="EMBL" id="SIT87141.1"/>
    </source>
</evidence>
<dbReference type="STRING" id="550447.SAMN05428946_1956"/>
<dbReference type="InterPro" id="IPR022487">
    <property type="entry name" value="Asp_DH_arc"/>
</dbReference>
<dbReference type="Proteomes" id="UP000187550">
    <property type="component" value="Unassembled WGS sequence"/>
</dbReference>
<dbReference type="SUPFAM" id="SSF55347">
    <property type="entry name" value="Glyceraldehyde-3-phosphate dehydrogenase-like, C-terminal domain"/>
    <property type="match status" value="1"/>
</dbReference>
<keyword evidence="10" id="KW-1185">Reference proteome</keyword>
<feature type="domain" description="Aspartate dehydrogenase" evidence="7">
    <location>
        <begin position="159"/>
        <end position="245"/>
    </location>
</feature>
<dbReference type="Pfam" id="PF03447">
    <property type="entry name" value="NAD_binding_3"/>
    <property type="match status" value="1"/>
</dbReference>
<dbReference type="PIRSF" id="PIRSF005227">
    <property type="entry name" value="Asp_dh_NAD_syn"/>
    <property type="match status" value="1"/>
</dbReference>
<name>A0A1U7PKW8_9BACI</name>
<comment type="function">
    <text evidence="6">Specifically catalyzes the NAD or NADP-dependent dehydrogenation of L-aspartate to iminoaspartate.</text>
</comment>
<dbReference type="GO" id="GO:0009435">
    <property type="term" value="P:NAD+ biosynthetic process"/>
    <property type="evidence" value="ECO:0007669"/>
    <property type="project" value="UniProtKB-UniRule"/>
</dbReference>
<evidence type="ECO:0000259" key="7">
    <source>
        <dbReference type="Pfam" id="PF01958"/>
    </source>
</evidence>
<dbReference type="GO" id="GO:0050661">
    <property type="term" value="F:NADP binding"/>
    <property type="evidence" value="ECO:0007669"/>
    <property type="project" value="UniProtKB-UniRule"/>
</dbReference>
<protein>
    <recommendedName>
        <fullName evidence="6">L-aspartate dehydrogenase</fullName>
        <ecNumber evidence="6">1.4.1.21</ecNumber>
    </recommendedName>
</protein>
<dbReference type="EC" id="1.4.1.21" evidence="6"/>
<keyword evidence="3 6" id="KW-0521">NADP</keyword>
<dbReference type="InterPro" id="IPR011182">
    <property type="entry name" value="L-Asp_DH"/>
</dbReference>
<evidence type="ECO:0000256" key="4">
    <source>
        <dbReference type="ARBA" id="ARBA00023002"/>
    </source>
</evidence>
<dbReference type="Pfam" id="PF01958">
    <property type="entry name" value="Asp_DH_C"/>
    <property type="match status" value="1"/>
</dbReference>
<evidence type="ECO:0000256" key="3">
    <source>
        <dbReference type="ARBA" id="ARBA00022857"/>
    </source>
</evidence>
<comment type="catalytic activity">
    <reaction evidence="6">
        <text>L-aspartate + NADP(+) + H2O = oxaloacetate + NH4(+) + NADPH + H(+)</text>
        <dbReference type="Rhea" id="RHEA:11784"/>
        <dbReference type="ChEBI" id="CHEBI:15377"/>
        <dbReference type="ChEBI" id="CHEBI:15378"/>
        <dbReference type="ChEBI" id="CHEBI:16452"/>
        <dbReference type="ChEBI" id="CHEBI:28938"/>
        <dbReference type="ChEBI" id="CHEBI:29991"/>
        <dbReference type="ChEBI" id="CHEBI:57783"/>
        <dbReference type="ChEBI" id="CHEBI:58349"/>
        <dbReference type="EC" id="1.4.1.21"/>
    </reaction>
</comment>
<keyword evidence="2 6" id="KW-0662">Pyridine nucleotide biosynthesis</keyword>
<dbReference type="EMBL" id="FTPL01000003">
    <property type="protein sequence ID" value="SIT87141.1"/>
    <property type="molecule type" value="Genomic_DNA"/>
</dbReference>
<feature type="active site" evidence="6">
    <location>
        <position position="211"/>
    </location>
</feature>
<comment type="catalytic activity">
    <reaction evidence="6">
        <text>L-aspartate + NAD(+) + H2O = oxaloacetate + NH4(+) + NADH + H(+)</text>
        <dbReference type="Rhea" id="RHEA:11788"/>
        <dbReference type="ChEBI" id="CHEBI:15377"/>
        <dbReference type="ChEBI" id="CHEBI:15378"/>
        <dbReference type="ChEBI" id="CHEBI:16452"/>
        <dbReference type="ChEBI" id="CHEBI:28938"/>
        <dbReference type="ChEBI" id="CHEBI:29991"/>
        <dbReference type="ChEBI" id="CHEBI:57540"/>
        <dbReference type="ChEBI" id="CHEBI:57945"/>
        <dbReference type="EC" id="1.4.1.21"/>
    </reaction>
</comment>
<dbReference type="UniPathway" id="UPA00253">
    <property type="reaction ID" value="UER00456"/>
</dbReference>
<dbReference type="Gene3D" id="3.30.360.10">
    <property type="entry name" value="Dihydrodipicolinate Reductase, domain 2"/>
    <property type="match status" value="1"/>
</dbReference>